<dbReference type="Pfam" id="PF13508">
    <property type="entry name" value="Acetyltransf_7"/>
    <property type="match status" value="1"/>
</dbReference>
<dbReference type="InterPro" id="IPR000182">
    <property type="entry name" value="GNAT_dom"/>
</dbReference>
<dbReference type="CDD" id="cd04301">
    <property type="entry name" value="NAT_SF"/>
    <property type="match status" value="1"/>
</dbReference>
<gene>
    <name evidence="3" type="ORF">BGW36DRAFT_376991</name>
</gene>
<evidence type="ECO:0000313" key="3">
    <source>
        <dbReference type="EMBL" id="KAH8698934.1"/>
    </source>
</evidence>
<dbReference type="PANTHER" id="PTHR42791:SF2">
    <property type="entry name" value="N-ACETYLTRANSFERASE DOMAIN-CONTAINING PROTEIN"/>
    <property type="match status" value="1"/>
</dbReference>
<dbReference type="GO" id="GO:0016747">
    <property type="term" value="F:acyltransferase activity, transferring groups other than amino-acyl groups"/>
    <property type="evidence" value="ECO:0007669"/>
    <property type="project" value="InterPro"/>
</dbReference>
<evidence type="ECO:0000256" key="1">
    <source>
        <dbReference type="SAM" id="MobiDB-lite"/>
    </source>
</evidence>
<organism evidence="3 4">
    <name type="scientific">Talaromyces proteolyticus</name>
    <dbReference type="NCBI Taxonomy" id="1131652"/>
    <lineage>
        <taxon>Eukaryota</taxon>
        <taxon>Fungi</taxon>
        <taxon>Dikarya</taxon>
        <taxon>Ascomycota</taxon>
        <taxon>Pezizomycotina</taxon>
        <taxon>Eurotiomycetes</taxon>
        <taxon>Eurotiomycetidae</taxon>
        <taxon>Eurotiales</taxon>
        <taxon>Trichocomaceae</taxon>
        <taxon>Talaromyces</taxon>
        <taxon>Talaromyces sect. Bacilispori</taxon>
    </lineage>
</organism>
<proteinExistence type="predicted"/>
<protein>
    <submittedName>
        <fullName evidence="3">Acyl-CoA N-acyltransferase</fullName>
    </submittedName>
</protein>
<dbReference type="InterPro" id="IPR016181">
    <property type="entry name" value="Acyl_CoA_acyltransferase"/>
</dbReference>
<feature type="domain" description="N-acetyltransferase" evidence="2">
    <location>
        <begin position="91"/>
        <end position="241"/>
    </location>
</feature>
<dbReference type="RefSeq" id="XP_046073398.1">
    <property type="nucleotide sequence ID" value="XM_046215952.1"/>
</dbReference>
<name>A0AAD4KV05_9EURO</name>
<dbReference type="AlphaFoldDB" id="A0AAD4KV05"/>
<evidence type="ECO:0000313" key="4">
    <source>
        <dbReference type="Proteomes" id="UP001201262"/>
    </source>
</evidence>
<dbReference type="EMBL" id="JAJTJA010000005">
    <property type="protein sequence ID" value="KAH8698934.1"/>
    <property type="molecule type" value="Genomic_DNA"/>
</dbReference>
<sequence>MAIIISPLEAADMRRIMEIVEHSLTRTMQLIYELPLTEESLDEIAAYRASRMIPSQETSSGKENADEKNPPSSKIFAFKAVDSETGAVVGTSRWEIHYQDEDVSKTIEEQAKERITPPMPQARIDATYAFGAMLARVQRETLAKPALEKGADPNSVKKMYKRVSLDLLVVDKEHQGKGIGKALLQWGLDQADRLGLIAYLEATQEGRPLYEKYGFEPVKEDIFRFSSPDFEGELAYTIMIRQPRLKN</sequence>
<comment type="caution">
    <text evidence="3">The sequence shown here is derived from an EMBL/GenBank/DDBJ whole genome shotgun (WGS) entry which is preliminary data.</text>
</comment>
<dbReference type="Gene3D" id="3.40.630.30">
    <property type="match status" value="1"/>
</dbReference>
<accession>A0AAD4KV05</accession>
<keyword evidence="4" id="KW-1185">Reference proteome</keyword>
<dbReference type="InterPro" id="IPR052523">
    <property type="entry name" value="Trichothecene_AcTrans"/>
</dbReference>
<feature type="compositionally biased region" description="Polar residues" evidence="1">
    <location>
        <begin position="53"/>
        <end position="62"/>
    </location>
</feature>
<dbReference type="SUPFAM" id="SSF55729">
    <property type="entry name" value="Acyl-CoA N-acyltransferases (Nat)"/>
    <property type="match status" value="1"/>
</dbReference>
<evidence type="ECO:0000259" key="2">
    <source>
        <dbReference type="PROSITE" id="PS51186"/>
    </source>
</evidence>
<dbReference type="GeneID" id="70246239"/>
<dbReference type="Proteomes" id="UP001201262">
    <property type="component" value="Unassembled WGS sequence"/>
</dbReference>
<reference evidence="3" key="1">
    <citation type="submission" date="2021-12" db="EMBL/GenBank/DDBJ databases">
        <title>Convergent genome expansion in fungi linked to evolution of root-endophyte symbiosis.</title>
        <authorList>
            <consortium name="DOE Joint Genome Institute"/>
            <person name="Ke Y.-H."/>
            <person name="Bonito G."/>
            <person name="Liao H.-L."/>
            <person name="Looney B."/>
            <person name="Rojas-Flechas A."/>
            <person name="Nash J."/>
            <person name="Hameed K."/>
            <person name="Schadt C."/>
            <person name="Martin F."/>
            <person name="Crous P.W."/>
            <person name="Miettinen O."/>
            <person name="Magnuson J.K."/>
            <person name="Labbe J."/>
            <person name="Jacobson D."/>
            <person name="Doktycz M.J."/>
            <person name="Veneault-Fourrey C."/>
            <person name="Kuo A."/>
            <person name="Mondo S."/>
            <person name="Calhoun S."/>
            <person name="Riley R."/>
            <person name="Ohm R."/>
            <person name="LaButti K."/>
            <person name="Andreopoulos B."/>
            <person name="Pangilinan J."/>
            <person name="Nolan M."/>
            <person name="Tritt A."/>
            <person name="Clum A."/>
            <person name="Lipzen A."/>
            <person name="Daum C."/>
            <person name="Barry K."/>
            <person name="Grigoriev I.V."/>
            <person name="Vilgalys R."/>
        </authorList>
    </citation>
    <scope>NUCLEOTIDE SEQUENCE</scope>
    <source>
        <strain evidence="3">PMI_201</strain>
    </source>
</reference>
<dbReference type="PANTHER" id="PTHR42791">
    <property type="entry name" value="GNAT FAMILY ACETYLTRANSFERASE"/>
    <property type="match status" value="1"/>
</dbReference>
<dbReference type="PROSITE" id="PS51186">
    <property type="entry name" value="GNAT"/>
    <property type="match status" value="1"/>
</dbReference>
<feature type="region of interest" description="Disordered" evidence="1">
    <location>
        <begin position="52"/>
        <end position="72"/>
    </location>
</feature>